<dbReference type="Proteomes" id="UP000321805">
    <property type="component" value="Chromosome"/>
</dbReference>
<dbReference type="KEGG" id="bsol:FSW04_04445"/>
<keyword evidence="3" id="KW-0285">Flavoprotein</keyword>
<reference evidence="8 9" key="1">
    <citation type="journal article" date="2018" name="J. Microbiol.">
        <title>Baekduia soli gen. nov., sp. nov., a novel bacterium isolated from the soil of Baekdu Mountain and proposal of a novel family name, Baekduiaceae fam. nov.</title>
        <authorList>
            <person name="An D.S."/>
            <person name="Siddiqi M.Z."/>
            <person name="Kim K.H."/>
            <person name="Yu H.S."/>
            <person name="Im W.T."/>
        </authorList>
    </citation>
    <scope>NUCLEOTIDE SEQUENCE [LARGE SCALE GENOMIC DNA]</scope>
    <source>
        <strain evidence="8 9">BR7-21</strain>
    </source>
</reference>
<accession>A0A5B8U249</accession>
<dbReference type="RefSeq" id="WP_146916681.1">
    <property type="nucleotide sequence ID" value="NZ_CP042430.1"/>
</dbReference>
<dbReference type="SUPFAM" id="SSF51905">
    <property type="entry name" value="FAD/NAD(P)-binding domain"/>
    <property type="match status" value="1"/>
</dbReference>
<keyword evidence="5" id="KW-0521">NADP</keyword>
<evidence type="ECO:0000256" key="6">
    <source>
        <dbReference type="ARBA" id="ARBA00023002"/>
    </source>
</evidence>
<evidence type="ECO:0000313" key="8">
    <source>
        <dbReference type="EMBL" id="QEC46915.1"/>
    </source>
</evidence>
<proteinExistence type="inferred from homology"/>
<keyword evidence="4" id="KW-0274">FAD</keyword>
<dbReference type="PANTHER" id="PTHR43872">
    <property type="entry name" value="MONOOXYGENASE, PUTATIVE (AFU_ORTHOLOGUE AFUA_8G02570)-RELATED"/>
    <property type="match status" value="1"/>
</dbReference>
<dbReference type="Pfam" id="PF13738">
    <property type="entry name" value="Pyr_redox_3"/>
    <property type="match status" value="1"/>
</dbReference>
<dbReference type="OrthoDB" id="5168853at2"/>
<name>A0A5B8U249_9ACTN</name>
<dbReference type="PRINTS" id="PR00411">
    <property type="entry name" value="PNDRDTASEI"/>
</dbReference>
<dbReference type="InterPro" id="IPR036188">
    <property type="entry name" value="FAD/NAD-bd_sf"/>
</dbReference>
<dbReference type="FunFam" id="3.50.50.60:FF:000228">
    <property type="entry name" value="FAD-containing monooxygenase EthA"/>
    <property type="match status" value="1"/>
</dbReference>
<evidence type="ECO:0000256" key="4">
    <source>
        <dbReference type="ARBA" id="ARBA00022827"/>
    </source>
</evidence>
<keyword evidence="6" id="KW-0560">Oxidoreductase</keyword>
<keyword evidence="7" id="KW-0503">Monooxygenase</keyword>
<dbReference type="GO" id="GO:0004497">
    <property type="term" value="F:monooxygenase activity"/>
    <property type="evidence" value="ECO:0007669"/>
    <property type="project" value="UniProtKB-KW"/>
</dbReference>
<gene>
    <name evidence="8" type="ORF">FSW04_04445</name>
</gene>
<dbReference type="AlphaFoldDB" id="A0A5B8U249"/>
<dbReference type="PANTHER" id="PTHR43872:SF1">
    <property type="entry name" value="MONOOXYGENASE, PUTATIVE (AFU_ORTHOLOGUE AFUA_8G02570)-RELATED"/>
    <property type="match status" value="1"/>
</dbReference>
<evidence type="ECO:0000256" key="3">
    <source>
        <dbReference type="ARBA" id="ARBA00022630"/>
    </source>
</evidence>
<evidence type="ECO:0000256" key="7">
    <source>
        <dbReference type="ARBA" id="ARBA00023033"/>
    </source>
</evidence>
<comment type="cofactor">
    <cofactor evidence="1">
        <name>FAD</name>
        <dbReference type="ChEBI" id="CHEBI:57692"/>
    </cofactor>
</comment>
<dbReference type="InterPro" id="IPR051820">
    <property type="entry name" value="FAD-binding_MO"/>
</dbReference>
<dbReference type="Gene3D" id="3.50.50.60">
    <property type="entry name" value="FAD/NAD(P)-binding domain"/>
    <property type="match status" value="2"/>
</dbReference>
<protein>
    <submittedName>
        <fullName evidence="8">NAD(P)/FAD-dependent oxidoreductase</fullName>
    </submittedName>
</protein>
<comment type="similarity">
    <text evidence="2">Belongs to the FAD-binding monooxygenase family.</text>
</comment>
<evidence type="ECO:0000256" key="2">
    <source>
        <dbReference type="ARBA" id="ARBA00010139"/>
    </source>
</evidence>
<organism evidence="8 9">
    <name type="scientific">Baekduia soli</name>
    <dbReference type="NCBI Taxonomy" id="496014"/>
    <lineage>
        <taxon>Bacteria</taxon>
        <taxon>Bacillati</taxon>
        <taxon>Actinomycetota</taxon>
        <taxon>Thermoleophilia</taxon>
        <taxon>Solirubrobacterales</taxon>
        <taxon>Baekduiaceae</taxon>
        <taxon>Baekduia</taxon>
    </lineage>
</organism>
<evidence type="ECO:0000256" key="1">
    <source>
        <dbReference type="ARBA" id="ARBA00001974"/>
    </source>
</evidence>
<evidence type="ECO:0000256" key="5">
    <source>
        <dbReference type="ARBA" id="ARBA00022857"/>
    </source>
</evidence>
<evidence type="ECO:0000313" key="9">
    <source>
        <dbReference type="Proteomes" id="UP000321805"/>
    </source>
</evidence>
<keyword evidence="9" id="KW-1185">Reference proteome</keyword>
<dbReference type="EMBL" id="CP042430">
    <property type="protein sequence ID" value="QEC46915.1"/>
    <property type="molecule type" value="Genomic_DNA"/>
</dbReference>
<sequence length="509" mass="56042">MTAPSTEPPPTAAPHEHVDVLIVGAGVSGIGCAYHLQTEQPGKTYTILEGREATGGTWDLFRYPGIRSDSDLHTFGYAFKPWRDEKAIADGPSILRYIRETASENGIDRHLRLGHRVVSAAWSSADARWTVEAVRSDTGETVRLTCGWLFCAGGYYRYDEGYTPHFEGAERFRGPIVHPQHWPEDLDCAGRRVVVIGSGATAVTLVPALARSAAHVTMLQRSPSYVVSVPERDPIANALRRVLPAETAYRLTRRKNIWMQRTIYNLSRSRPRLLRRLLRAGVKRQLPPGYAVDTHFNPRYDPWDQRLCAVPDGDLFKAIRHGSASIVTDRIDTFTEDGIRLASGATLPADVIVTATGLNLLALGGIALTVDGRAVDLAQTMAYKAMMLSDVPNFAFAIGYTNSSWTLKVDLVCEHLGRILEYMDRHGHDTCVPHDDDPMIETRPLLDFGAGYVQRAVHAFPRQGSKGPWTLAMSYAADVEKLRRGPVEDPALRFSHSAGVADAPPALAA</sequence>